<name>A0A9Q1IBW3_SYNKA</name>
<dbReference type="EMBL" id="JAINUF010000020">
    <property type="protein sequence ID" value="KAJ8336073.1"/>
    <property type="molecule type" value="Genomic_DNA"/>
</dbReference>
<proteinExistence type="predicted"/>
<accession>A0A9Q1IBW3</accession>
<reference evidence="2" key="1">
    <citation type="journal article" date="2023" name="Science">
        <title>Genome structures resolve the early diversification of teleost fishes.</title>
        <authorList>
            <person name="Parey E."/>
            <person name="Louis A."/>
            <person name="Montfort J."/>
            <person name="Bouchez O."/>
            <person name="Roques C."/>
            <person name="Iampietro C."/>
            <person name="Lluch J."/>
            <person name="Castinel A."/>
            <person name="Donnadieu C."/>
            <person name="Desvignes T."/>
            <person name="Floi Bucao C."/>
            <person name="Jouanno E."/>
            <person name="Wen M."/>
            <person name="Mejri S."/>
            <person name="Dirks R."/>
            <person name="Jansen H."/>
            <person name="Henkel C."/>
            <person name="Chen W.J."/>
            <person name="Zahm M."/>
            <person name="Cabau C."/>
            <person name="Klopp C."/>
            <person name="Thompson A.W."/>
            <person name="Robinson-Rechavi M."/>
            <person name="Braasch I."/>
            <person name="Lecointre G."/>
            <person name="Bobe J."/>
            <person name="Postlethwait J.H."/>
            <person name="Berthelot C."/>
            <person name="Roest Crollius H."/>
            <person name="Guiguen Y."/>
        </authorList>
    </citation>
    <scope>NUCLEOTIDE SEQUENCE</scope>
    <source>
        <strain evidence="2">WJC10195</strain>
    </source>
</reference>
<evidence type="ECO:0000256" key="1">
    <source>
        <dbReference type="SAM" id="MobiDB-lite"/>
    </source>
</evidence>
<gene>
    <name evidence="2" type="ORF">SKAU_G00394160</name>
</gene>
<comment type="caution">
    <text evidence="2">The sequence shown here is derived from an EMBL/GenBank/DDBJ whole genome shotgun (WGS) entry which is preliminary data.</text>
</comment>
<protein>
    <submittedName>
        <fullName evidence="2">Uncharacterized protein</fullName>
    </submittedName>
</protein>
<feature type="compositionally biased region" description="Polar residues" evidence="1">
    <location>
        <begin position="67"/>
        <end position="82"/>
    </location>
</feature>
<dbReference type="AlphaFoldDB" id="A0A9Q1IBW3"/>
<dbReference type="Proteomes" id="UP001152622">
    <property type="component" value="Chromosome 20"/>
</dbReference>
<sequence length="82" mass="8519">MSCHPRSQSWSERRVAAGRWPVDQPGSPGVIHAHWVSEPRGALKGGGAAGKCLACAAGREPPGSVHAATSPNIRLDLQASQV</sequence>
<organism evidence="2 3">
    <name type="scientific">Synaphobranchus kaupii</name>
    <name type="common">Kaup's arrowtooth eel</name>
    <dbReference type="NCBI Taxonomy" id="118154"/>
    <lineage>
        <taxon>Eukaryota</taxon>
        <taxon>Metazoa</taxon>
        <taxon>Chordata</taxon>
        <taxon>Craniata</taxon>
        <taxon>Vertebrata</taxon>
        <taxon>Euteleostomi</taxon>
        <taxon>Actinopterygii</taxon>
        <taxon>Neopterygii</taxon>
        <taxon>Teleostei</taxon>
        <taxon>Anguilliformes</taxon>
        <taxon>Synaphobranchidae</taxon>
        <taxon>Synaphobranchus</taxon>
    </lineage>
</organism>
<evidence type="ECO:0000313" key="2">
    <source>
        <dbReference type="EMBL" id="KAJ8336073.1"/>
    </source>
</evidence>
<keyword evidence="3" id="KW-1185">Reference proteome</keyword>
<evidence type="ECO:0000313" key="3">
    <source>
        <dbReference type="Proteomes" id="UP001152622"/>
    </source>
</evidence>
<feature type="region of interest" description="Disordered" evidence="1">
    <location>
        <begin position="63"/>
        <end position="82"/>
    </location>
</feature>